<proteinExistence type="predicted"/>
<dbReference type="AlphaFoldDB" id="A0A0E9RVD0"/>
<reference evidence="2" key="1">
    <citation type="submission" date="2014-11" db="EMBL/GenBank/DDBJ databases">
        <authorList>
            <person name="Amaro Gonzalez C."/>
        </authorList>
    </citation>
    <scope>NUCLEOTIDE SEQUENCE</scope>
</reference>
<dbReference type="EMBL" id="GBXM01075840">
    <property type="protein sequence ID" value="JAH32737.1"/>
    <property type="molecule type" value="Transcribed_RNA"/>
</dbReference>
<organism evidence="2">
    <name type="scientific">Anguilla anguilla</name>
    <name type="common">European freshwater eel</name>
    <name type="synonym">Muraena anguilla</name>
    <dbReference type="NCBI Taxonomy" id="7936"/>
    <lineage>
        <taxon>Eukaryota</taxon>
        <taxon>Metazoa</taxon>
        <taxon>Chordata</taxon>
        <taxon>Craniata</taxon>
        <taxon>Vertebrata</taxon>
        <taxon>Euteleostomi</taxon>
        <taxon>Actinopterygii</taxon>
        <taxon>Neopterygii</taxon>
        <taxon>Teleostei</taxon>
        <taxon>Anguilliformes</taxon>
        <taxon>Anguillidae</taxon>
        <taxon>Anguilla</taxon>
    </lineage>
</organism>
<reference evidence="2" key="2">
    <citation type="journal article" date="2015" name="Fish Shellfish Immunol.">
        <title>Early steps in the European eel (Anguilla anguilla)-Vibrio vulnificus interaction in the gills: Role of the RtxA13 toxin.</title>
        <authorList>
            <person name="Callol A."/>
            <person name="Pajuelo D."/>
            <person name="Ebbesson L."/>
            <person name="Teles M."/>
            <person name="MacKenzie S."/>
            <person name="Amaro C."/>
        </authorList>
    </citation>
    <scope>NUCLEOTIDE SEQUENCE</scope>
</reference>
<sequence>MFINMDMYKNQGKWEKKTKKKKKNTTKKEKNSGCMCFTLLKTKEMTLKKVFRTKT</sequence>
<name>A0A0E9RVD0_ANGAN</name>
<protein>
    <submittedName>
        <fullName evidence="2">Uncharacterized protein</fullName>
    </submittedName>
</protein>
<accession>A0A0E9RVD0</accession>
<feature type="compositionally biased region" description="Basic residues" evidence="1">
    <location>
        <begin position="16"/>
        <end position="25"/>
    </location>
</feature>
<evidence type="ECO:0000313" key="2">
    <source>
        <dbReference type="EMBL" id="JAH32737.1"/>
    </source>
</evidence>
<evidence type="ECO:0000256" key="1">
    <source>
        <dbReference type="SAM" id="MobiDB-lite"/>
    </source>
</evidence>
<feature type="region of interest" description="Disordered" evidence="1">
    <location>
        <begin position="1"/>
        <end position="30"/>
    </location>
</feature>